<dbReference type="InterPro" id="IPR017441">
    <property type="entry name" value="Protein_kinase_ATP_BS"/>
</dbReference>
<dbReference type="Gene3D" id="1.10.533.10">
    <property type="entry name" value="Death Domain, Fas"/>
    <property type="match status" value="1"/>
</dbReference>
<feature type="domain" description="Protein kinase" evidence="12">
    <location>
        <begin position="601"/>
        <end position="892"/>
    </location>
</feature>
<dbReference type="InterPro" id="IPR001245">
    <property type="entry name" value="Ser-Thr/Tyr_kinase_cat_dom"/>
</dbReference>
<dbReference type="SUPFAM" id="SSF47986">
    <property type="entry name" value="DEATH domain"/>
    <property type="match status" value="1"/>
</dbReference>
<evidence type="ECO:0000256" key="7">
    <source>
        <dbReference type="ARBA" id="ARBA00022840"/>
    </source>
</evidence>
<evidence type="ECO:0000256" key="2">
    <source>
        <dbReference type="ARBA" id="ARBA00012513"/>
    </source>
</evidence>
<dbReference type="InterPro" id="IPR037924">
    <property type="entry name" value="Pelle_death"/>
</dbReference>
<dbReference type="PANTHER" id="PTHR27001:SF939">
    <property type="entry name" value="INTERLEUKIN 1 RECEPTOR ASSOCIATED KINASE 1"/>
    <property type="match status" value="1"/>
</dbReference>
<name>U5Q095_SCYPA</name>
<feature type="compositionally biased region" description="Polar residues" evidence="11">
    <location>
        <begin position="1045"/>
        <end position="1054"/>
    </location>
</feature>
<feature type="compositionally biased region" description="Polar residues" evidence="11">
    <location>
        <begin position="464"/>
        <end position="474"/>
    </location>
</feature>
<dbReference type="AlphaFoldDB" id="U5Q095"/>
<feature type="region of interest" description="Disordered" evidence="11">
    <location>
        <begin position="949"/>
        <end position="970"/>
    </location>
</feature>
<dbReference type="PROSITE" id="PS50011">
    <property type="entry name" value="PROTEIN_KINASE_DOM"/>
    <property type="match status" value="1"/>
</dbReference>
<evidence type="ECO:0000256" key="3">
    <source>
        <dbReference type="ARBA" id="ARBA00022527"/>
    </source>
</evidence>
<dbReference type="CDD" id="cd14066">
    <property type="entry name" value="STKc_IRAK"/>
    <property type="match status" value="1"/>
</dbReference>
<feature type="compositionally biased region" description="Pro residues" evidence="11">
    <location>
        <begin position="954"/>
        <end position="970"/>
    </location>
</feature>
<keyword evidence="5 10" id="KW-0547">Nucleotide-binding</keyword>
<dbReference type="PANTHER" id="PTHR27001">
    <property type="entry name" value="OS01G0253100 PROTEIN"/>
    <property type="match status" value="1"/>
</dbReference>
<reference evidence="13" key="1">
    <citation type="journal article" date="2013" name="PLoS ONE">
        <title>Identification, Characterization, and Functional Analysis of Tube and Pelle Homologs in the Mud Crab Scylla paramamosain.</title>
        <authorList>
            <person name="Li X.C."/>
            <person name="Zhang X.W."/>
            <person name="Zhou J.F."/>
            <person name="Ma H.Y."/>
            <person name="Liu Z.D."/>
            <person name="Zhu L."/>
            <person name="Yao X.J."/>
            <person name="Li L.G."/>
            <person name="Fang W.H."/>
        </authorList>
    </citation>
    <scope>NUCLEOTIDE SEQUENCE</scope>
</reference>
<dbReference type="SUPFAM" id="SSF56112">
    <property type="entry name" value="Protein kinase-like (PK-like)"/>
    <property type="match status" value="1"/>
</dbReference>
<keyword evidence="4" id="KW-0808">Transferase</keyword>
<dbReference type="GO" id="GO:0004674">
    <property type="term" value="F:protein serine/threonine kinase activity"/>
    <property type="evidence" value="ECO:0007669"/>
    <property type="project" value="UniProtKB-KW"/>
</dbReference>
<comment type="catalytic activity">
    <reaction evidence="9">
        <text>L-seryl-[protein] + ATP = O-phospho-L-seryl-[protein] + ADP + H(+)</text>
        <dbReference type="Rhea" id="RHEA:17989"/>
        <dbReference type="Rhea" id="RHEA-COMP:9863"/>
        <dbReference type="Rhea" id="RHEA-COMP:11604"/>
        <dbReference type="ChEBI" id="CHEBI:15378"/>
        <dbReference type="ChEBI" id="CHEBI:29999"/>
        <dbReference type="ChEBI" id="CHEBI:30616"/>
        <dbReference type="ChEBI" id="CHEBI:83421"/>
        <dbReference type="ChEBI" id="CHEBI:456216"/>
        <dbReference type="EC" id="2.7.11.1"/>
    </reaction>
</comment>
<dbReference type="GO" id="GO:0031349">
    <property type="term" value="P:positive regulation of defense response"/>
    <property type="evidence" value="ECO:0007669"/>
    <property type="project" value="UniProtKB-ARBA"/>
</dbReference>
<evidence type="ECO:0000256" key="10">
    <source>
        <dbReference type="PROSITE-ProRule" id="PRU10141"/>
    </source>
</evidence>
<dbReference type="EMBL" id="KF155698">
    <property type="protein sequence ID" value="AGY49577.1"/>
    <property type="molecule type" value="mRNA"/>
</dbReference>
<evidence type="ECO:0000256" key="9">
    <source>
        <dbReference type="ARBA" id="ARBA00048679"/>
    </source>
</evidence>
<feature type="region of interest" description="Disordered" evidence="11">
    <location>
        <begin position="508"/>
        <end position="584"/>
    </location>
</feature>
<feature type="region of interest" description="Disordered" evidence="11">
    <location>
        <begin position="1035"/>
        <end position="1098"/>
    </location>
</feature>
<dbReference type="CDD" id="cd08307">
    <property type="entry name" value="Death_Pelle"/>
    <property type="match status" value="1"/>
</dbReference>
<comment type="similarity">
    <text evidence="1">Belongs to the protein kinase superfamily. TKL Ser/Thr protein kinase family. Pelle subfamily.</text>
</comment>
<dbReference type="InterPro" id="IPR008271">
    <property type="entry name" value="Ser/Thr_kinase_AS"/>
</dbReference>
<dbReference type="InterPro" id="IPR000719">
    <property type="entry name" value="Prot_kinase_dom"/>
</dbReference>
<dbReference type="Pfam" id="PF07714">
    <property type="entry name" value="PK_Tyr_Ser-Thr"/>
    <property type="match status" value="1"/>
</dbReference>
<dbReference type="GO" id="GO:0005524">
    <property type="term" value="F:ATP binding"/>
    <property type="evidence" value="ECO:0007669"/>
    <property type="project" value="UniProtKB-UniRule"/>
</dbReference>
<sequence length="1140" mass="125462">MARAIENIQEVKYVYDLPYTVRKQLCSILDVNDAWEELGGTHLHLSYFELQEIRRAERSNESPTNRLLQVWGQQNHTVKELLLNLWKMQHFQAMRALKSCVPEKYHTLFRDADDHLTGLLMDSKEKKGVVTTEPEQVAMTLGQHTASTAHDTSVRPSITPAASAVPVLYSHEAEQKSSSSLNQNTSDYVHSHQNYNMEGACALGPSHYHNLQTIDEKPSNLNHCCSSKVPVSLLNPTHHHIPSNYASTNHRPPAQNTTALLHNAGGAVSKKTVGCVSTATKPEKIITPHSVVSGPKESSRLPSAADPNKAVYRLPSAANPNKAIYRLPTAANPNKPVCLPTAAIPNKEICRLPTAANPNKPVYLPTAASPNKEIYHLPTAANPNKAIYRLPTAANPNKPVCLPTAANPNKEIYHIPTAASPNKEICRLPTAANPNKPVHLPSATSHEKAPNFLLNGAVERKINNNEGHGTSQEVSCEDNNHEELKSKSIKIPYDPDQDYLNKLEEKRAREAAREAQYRTGGSGSSSASNNSPLTAPYTRAGASPTSPTSPTSPSQQHPQLQQQQQQPPSSRKISNVSDAESPYSSVPVIPYKELEEATALWSPHNLLGRGGFGAVYRGTWKNTEVAIKRIEPHSNAHAHLDNTRLHITQSLDELKLLQSYRHDNILQVYGYSTDHESYPCLVYQFMPHGSLEDRLQCRRIEAFGESSTQRGPDVLGWKQRFRVALGTAGALQFLHTVKEKPLIHGDVKSANILLDQNYEPKLGDFGLAREGKSRSTSLQVSRVHGTKPYLPVDYLRSKKLSVKVDTYSFGIVLYELCTGLRGYDDKRKEGQKFLWELVEESDQEAMRDKKPVGTQEPEVFPFLLQLGKKCAQQRASQRPDMTDVFKELESFRMVMEERARARRISMGESSSGCSTPHLLQVRYDTAGSLHSPSTNPSFHYYFHHPSSPSAVSTLPPPPSPGIPRSPVPPGSPHYYPHPPLVHPNYPGMVMNGQVAYHPRAFPPGSQPVWVQGPADMICGVAPGVQKYYVPHNLSPGTGVPLEQQDPPSYSETMSQPPPQGAAALPIIPQLSSLNMNSNSESEYSDMSNSKSSVEGHTTQSVMPAALPQYDQTPAPAAEGGADGLYLPLLTMLNNTSSNCS</sequence>
<evidence type="ECO:0000256" key="11">
    <source>
        <dbReference type="SAM" id="MobiDB-lite"/>
    </source>
</evidence>
<dbReference type="PROSITE" id="PS00107">
    <property type="entry name" value="PROTEIN_KINASE_ATP"/>
    <property type="match status" value="1"/>
</dbReference>
<dbReference type="Gene3D" id="3.30.200.20">
    <property type="entry name" value="Phosphorylase Kinase, domain 1"/>
    <property type="match status" value="1"/>
</dbReference>
<evidence type="ECO:0000259" key="12">
    <source>
        <dbReference type="PROSITE" id="PS50011"/>
    </source>
</evidence>
<organism evidence="13">
    <name type="scientific">Scylla paramamosain</name>
    <name type="common">Mud crab</name>
    <dbReference type="NCBI Taxonomy" id="85552"/>
    <lineage>
        <taxon>Eukaryota</taxon>
        <taxon>Metazoa</taxon>
        <taxon>Ecdysozoa</taxon>
        <taxon>Arthropoda</taxon>
        <taxon>Crustacea</taxon>
        <taxon>Multicrustacea</taxon>
        <taxon>Malacostraca</taxon>
        <taxon>Eumalacostraca</taxon>
        <taxon>Eucarida</taxon>
        <taxon>Decapoda</taxon>
        <taxon>Pleocyemata</taxon>
        <taxon>Brachyura</taxon>
        <taxon>Eubrachyura</taxon>
        <taxon>Portunoidea</taxon>
        <taxon>Portunidae</taxon>
        <taxon>Portuninae</taxon>
        <taxon>Scylla</taxon>
    </lineage>
</organism>
<evidence type="ECO:0000256" key="1">
    <source>
        <dbReference type="ARBA" id="ARBA00008718"/>
    </source>
</evidence>
<keyword evidence="3" id="KW-0723">Serine/threonine-protein kinase</keyword>
<dbReference type="InterPro" id="IPR011009">
    <property type="entry name" value="Kinase-like_dom_sf"/>
</dbReference>
<dbReference type="GO" id="GO:0009893">
    <property type="term" value="P:positive regulation of metabolic process"/>
    <property type="evidence" value="ECO:0007669"/>
    <property type="project" value="UniProtKB-ARBA"/>
</dbReference>
<evidence type="ECO:0000256" key="6">
    <source>
        <dbReference type="ARBA" id="ARBA00022777"/>
    </source>
</evidence>
<reference evidence="13" key="2">
    <citation type="submission" date="2013-05" db="EMBL/GenBank/DDBJ databases">
        <authorList>
            <person name="Li X.-C."/>
        </authorList>
    </citation>
    <scope>NUCLEOTIDE SEQUENCE</scope>
</reference>
<keyword evidence="7 10" id="KW-0067">ATP-binding</keyword>
<gene>
    <name evidence="13" type="primary">Pelle</name>
</gene>
<comment type="catalytic activity">
    <reaction evidence="8">
        <text>L-threonyl-[protein] + ATP = O-phospho-L-threonyl-[protein] + ADP + H(+)</text>
        <dbReference type="Rhea" id="RHEA:46608"/>
        <dbReference type="Rhea" id="RHEA-COMP:11060"/>
        <dbReference type="Rhea" id="RHEA-COMP:11605"/>
        <dbReference type="ChEBI" id="CHEBI:15378"/>
        <dbReference type="ChEBI" id="CHEBI:30013"/>
        <dbReference type="ChEBI" id="CHEBI:30616"/>
        <dbReference type="ChEBI" id="CHEBI:61977"/>
        <dbReference type="ChEBI" id="CHEBI:456216"/>
        <dbReference type="EC" id="2.7.11.1"/>
    </reaction>
</comment>
<evidence type="ECO:0000256" key="8">
    <source>
        <dbReference type="ARBA" id="ARBA00047899"/>
    </source>
</evidence>
<dbReference type="Gene3D" id="1.10.510.10">
    <property type="entry name" value="Transferase(Phosphotransferase) domain 1"/>
    <property type="match status" value="1"/>
</dbReference>
<dbReference type="GO" id="GO:0005886">
    <property type="term" value="C:plasma membrane"/>
    <property type="evidence" value="ECO:0007669"/>
    <property type="project" value="TreeGrafter"/>
</dbReference>
<dbReference type="InterPro" id="IPR011029">
    <property type="entry name" value="DEATH-like_dom_sf"/>
</dbReference>
<accession>U5Q095</accession>
<evidence type="ECO:0000313" key="13">
    <source>
        <dbReference type="EMBL" id="AGY49577.1"/>
    </source>
</evidence>
<dbReference type="PROSITE" id="PS00108">
    <property type="entry name" value="PROTEIN_KINASE_ST"/>
    <property type="match status" value="1"/>
</dbReference>
<feature type="compositionally biased region" description="Polar residues" evidence="11">
    <location>
        <begin position="571"/>
        <end position="584"/>
    </location>
</feature>
<dbReference type="Pfam" id="PF00531">
    <property type="entry name" value="Death"/>
    <property type="match status" value="1"/>
</dbReference>
<protein>
    <recommendedName>
        <fullName evidence="2">non-specific serine/threonine protein kinase</fullName>
        <ecNumber evidence="2">2.7.11.1</ecNumber>
    </recommendedName>
</protein>
<feature type="binding site" evidence="10">
    <location>
        <position position="628"/>
    </location>
    <ligand>
        <name>ATP</name>
        <dbReference type="ChEBI" id="CHEBI:30616"/>
    </ligand>
</feature>
<feature type="compositionally biased region" description="Low complexity" evidence="11">
    <location>
        <begin position="1070"/>
        <end position="1092"/>
    </location>
</feature>
<dbReference type="FunFam" id="1.10.510.10:FF:000754">
    <property type="entry name" value="Interleukin-1 receptor-associated kinase"/>
    <property type="match status" value="1"/>
</dbReference>
<dbReference type="InterPro" id="IPR000488">
    <property type="entry name" value="Death_dom"/>
</dbReference>
<keyword evidence="6 13" id="KW-0418">Kinase</keyword>
<dbReference type="GO" id="GO:0045087">
    <property type="term" value="P:innate immune response"/>
    <property type="evidence" value="ECO:0007669"/>
    <property type="project" value="UniProtKB-ARBA"/>
</dbReference>
<proteinExistence type="evidence at transcript level"/>
<feature type="compositionally biased region" description="Low complexity" evidence="11">
    <location>
        <begin position="543"/>
        <end position="570"/>
    </location>
</feature>
<evidence type="ECO:0000256" key="5">
    <source>
        <dbReference type="ARBA" id="ARBA00022741"/>
    </source>
</evidence>
<dbReference type="GO" id="GO:1902533">
    <property type="term" value="P:positive regulation of intracellular signal transduction"/>
    <property type="evidence" value="ECO:0007669"/>
    <property type="project" value="UniProtKB-ARBA"/>
</dbReference>
<dbReference type="EC" id="2.7.11.1" evidence="2"/>
<feature type="region of interest" description="Disordered" evidence="11">
    <location>
        <begin position="463"/>
        <end position="496"/>
    </location>
</feature>
<dbReference type="SMART" id="SM00220">
    <property type="entry name" value="S_TKc"/>
    <property type="match status" value="1"/>
</dbReference>
<dbReference type="GO" id="GO:0007165">
    <property type="term" value="P:signal transduction"/>
    <property type="evidence" value="ECO:0007669"/>
    <property type="project" value="InterPro"/>
</dbReference>
<evidence type="ECO:0000256" key="4">
    <source>
        <dbReference type="ARBA" id="ARBA00022679"/>
    </source>
</evidence>